<dbReference type="PANTHER" id="PTHR31377">
    <property type="entry name" value="AGMATINE DEIMINASE-RELATED"/>
    <property type="match status" value="1"/>
</dbReference>
<dbReference type="RefSeq" id="WP_097120623.1">
    <property type="nucleotide sequence ID" value="NZ_OCND01000001.1"/>
</dbReference>
<keyword evidence="3" id="KW-1185">Reference proteome</keyword>
<name>A0A286CZK2_9GAMM</name>
<dbReference type="GO" id="GO:0009446">
    <property type="term" value="P:putrescine biosynthetic process"/>
    <property type="evidence" value="ECO:0007669"/>
    <property type="project" value="InterPro"/>
</dbReference>
<dbReference type="GO" id="GO:0004668">
    <property type="term" value="F:protein-arginine deiminase activity"/>
    <property type="evidence" value="ECO:0007669"/>
    <property type="project" value="InterPro"/>
</dbReference>
<dbReference type="Proteomes" id="UP000219374">
    <property type="component" value="Unassembled WGS sequence"/>
</dbReference>
<protein>
    <submittedName>
        <fullName evidence="2">Agmatine/peptidylarginine deiminase</fullName>
    </submittedName>
</protein>
<dbReference type="GO" id="GO:0047632">
    <property type="term" value="F:agmatine deiminase activity"/>
    <property type="evidence" value="ECO:0007669"/>
    <property type="project" value="TreeGrafter"/>
</dbReference>
<accession>A0A286CZK2</accession>
<reference evidence="2 3" key="1">
    <citation type="submission" date="2017-09" db="EMBL/GenBank/DDBJ databases">
        <authorList>
            <person name="Ehlers B."/>
            <person name="Leendertz F.H."/>
        </authorList>
    </citation>
    <scope>NUCLEOTIDE SEQUENCE [LARGE SCALE GENOMIC DNA]</scope>
    <source>
        <strain evidence="2 3">CGMCC 1.10978</strain>
    </source>
</reference>
<gene>
    <name evidence="2" type="ORF">SAMN06296416_101895</name>
</gene>
<dbReference type="SUPFAM" id="SSF55909">
    <property type="entry name" value="Pentein"/>
    <property type="match status" value="1"/>
</dbReference>
<evidence type="ECO:0000256" key="1">
    <source>
        <dbReference type="ARBA" id="ARBA00022801"/>
    </source>
</evidence>
<dbReference type="OrthoDB" id="9808013at2"/>
<organism evidence="2 3">
    <name type="scientific">Pseudoxanthomonas wuyuanensis</name>
    <dbReference type="NCBI Taxonomy" id="1073196"/>
    <lineage>
        <taxon>Bacteria</taxon>
        <taxon>Pseudomonadati</taxon>
        <taxon>Pseudomonadota</taxon>
        <taxon>Gammaproteobacteria</taxon>
        <taxon>Lysobacterales</taxon>
        <taxon>Lysobacteraceae</taxon>
        <taxon>Pseudoxanthomonas</taxon>
    </lineage>
</organism>
<proteinExistence type="predicted"/>
<dbReference type="Pfam" id="PF04371">
    <property type="entry name" value="PAD_porph"/>
    <property type="match status" value="1"/>
</dbReference>
<dbReference type="Gene3D" id="3.75.10.10">
    <property type="entry name" value="L-arginine/glycine Amidinotransferase, Chain A"/>
    <property type="match status" value="1"/>
</dbReference>
<evidence type="ECO:0000313" key="2">
    <source>
        <dbReference type="EMBL" id="SOD51832.1"/>
    </source>
</evidence>
<dbReference type="AlphaFoldDB" id="A0A286CZK2"/>
<evidence type="ECO:0000313" key="3">
    <source>
        <dbReference type="Proteomes" id="UP000219374"/>
    </source>
</evidence>
<dbReference type="EMBL" id="OCND01000001">
    <property type="protein sequence ID" value="SOD51832.1"/>
    <property type="molecule type" value="Genomic_DNA"/>
</dbReference>
<keyword evidence="1" id="KW-0378">Hydrolase</keyword>
<sequence>MTDAFRFPAEWEPQSAVLIAWPHADTDWAERLGAVEDTYVALVAAATRFQPVVICVADDDLQIYAEARLRSARVDMGRVRFVPSVEYDDTWLRDSGPITLCGDGPRFKLLDFRFTGWGGKFEASRDDLLVGELSGLNVFHNYFVQSIDFALEGGAIETDGAGTLLSTWRCLHERHPEASRESVSARLCEWLHQDRVLWLDHGYLEGDDTDAHIDTLARFAPDDAIVFQACDDPADAHYAELAAMAAELAALRTREGKPYRLFPLPWPRPILDGGRRLAASYANFLIIDGAVLMPAYGDAADEVAAAVLAQAFPRREIVPVPCRSLIWQNGSLHCITMQLPAGLLAPVE</sequence>
<dbReference type="PANTHER" id="PTHR31377:SF0">
    <property type="entry name" value="AGMATINE DEIMINASE-RELATED"/>
    <property type="match status" value="1"/>
</dbReference>
<dbReference type="InterPro" id="IPR007466">
    <property type="entry name" value="Peptidyl-Arg-deiminase_porph"/>
</dbReference>